<keyword evidence="2" id="KW-0732">Signal</keyword>
<sequence length="147" mass="15504">MTFVFAPLLAACPVVSLSIWANGKRPTALVALPLERLPEQRKHATAETGSGRPGTAVSDNEHSSGDVALPLAGTKAEESWDKACAVVSLSIWANGQRSAALVVLPLQLTRSGGSTRPLKPALVALEQRFPERGNRSRSCAVCAYSVL</sequence>
<evidence type="ECO:0000313" key="4">
    <source>
        <dbReference type="Proteomes" id="UP000821837"/>
    </source>
</evidence>
<evidence type="ECO:0000313" key="3">
    <source>
        <dbReference type="EMBL" id="KAH7984706.1"/>
    </source>
</evidence>
<dbReference type="EMBL" id="JABSTV010001245">
    <property type="protein sequence ID" value="KAH7984706.1"/>
    <property type="molecule type" value="Genomic_DNA"/>
</dbReference>
<keyword evidence="4" id="KW-1185">Reference proteome</keyword>
<protein>
    <recommendedName>
        <fullName evidence="5">Secreted protein</fullName>
    </recommendedName>
</protein>
<dbReference type="AlphaFoldDB" id="A0A9D4TC58"/>
<evidence type="ECO:0000256" key="1">
    <source>
        <dbReference type="SAM" id="MobiDB-lite"/>
    </source>
</evidence>
<accession>A0A9D4TC58</accession>
<evidence type="ECO:0008006" key="5">
    <source>
        <dbReference type="Google" id="ProtNLM"/>
    </source>
</evidence>
<proteinExistence type="predicted"/>
<dbReference type="Proteomes" id="UP000821837">
    <property type="component" value="Chromosome 1"/>
</dbReference>
<feature type="region of interest" description="Disordered" evidence="1">
    <location>
        <begin position="41"/>
        <end position="67"/>
    </location>
</feature>
<evidence type="ECO:0000256" key="2">
    <source>
        <dbReference type="SAM" id="SignalP"/>
    </source>
</evidence>
<feature type="chain" id="PRO_5038539211" description="Secreted protein" evidence="2">
    <location>
        <begin position="17"/>
        <end position="147"/>
    </location>
</feature>
<gene>
    <name evidence="3" type="ORF">HPB52_023571</name>
</gene>
<feature type="signal peptide" evidence="2">
    <location>
        <begin position="1"/>
        <end position="16"/>
    </location>
</feature>
<comment type="caution">
    <text evidence="3">The sequence shown here is derived from an EMBL/GenBank/DDBJ whole genome shotgun (WGS) entry which is preliminary data.</text>
</comment>
<reference evidence="3" key="1">
    <citation type="journal article" date="2020" name="Cell">
        <title>Large-Scale Comparative Analyses of Tick Genomes Elucidate Their Genetic Diversity and Vector Capacities.</title>
        <authorList>
            <consortium name="Tick Genome and Microbiome Consortium (TIGMIC)"/>
            <person name="Jia N."/>
            <person name="Wang J."/>
            <person name="Shi W."/>
            <person name="Du L."/>
            <person name="Sun Y."/>
            <person name="Zhan W."/>
            <person name="Jiang J.F."/>
            <person name="Wang Q."/>
            <person name="Zhang B."/>
            <person name="Ji P."/>
            <person name="Bell-Sakyi L."/>
            <person name="Cui X.M."/>
            <person name="Yuan T.T."/>
            <person name="Jiang B.G."/>
            <person name="Yang W.F."/>
            <person name="Lam T.T."/>
            <person name="Chang Q.C."/>
            <person name="Ding S.J."/>
            <person name="Wang X.J."/>
            <person name="Zhu J.G."/>
            <person name="Ruan X.D."/>
            <person name="Zhao L."/>
            <person name="Wei J.T."/>
            <person name="Ye R.Z."/>
            <person name="Que T.C."/>
            <person name="Du C.H."/>
            <person name="Zhou Y.H."/>
            <person name="Cheng J.X."/>
            <person name="Dai P.F."/>
            <person name="Guo W.B."/>
            <person name="Han X.H."/>
            <person name="Huang E.J."/>
            <person name="Li L.F."/>
            <person name="Wei W."/>
            <person name="Gao Y.C."/>
            <person name="Liu J.Z."/>
            <person name="Shao H.Z."/>
            <person name="Wang X."/>
            <person name="Wang C.C."/>
            <person name="Yang T.C."/>
            <person name="Huo Q.B."/>
            <person name="Li W."/>
            <person name="Chen H.Y."/>
            <person name="Chen S.E."/>
            <person name="Zhou L.G."/>
            <person name="Ni X.B."/>
            <person name="Tian J.H."/>
            <person name="Sheng Y."/>
            <person name="Liu T."/>
            <person name="Pan Y.S."/>
            <person name="Xia L.Y."/>
            <person name="Li J."/>
            <person name="Zhao F."/>
            <person name="Cao W.C."/>
        </authorList>
    </citation>
    <scope>NUCLEOTIDE SEQUENCE</scope>
    <source>
        <strain evidence="3">Rsan-2018</strain>
    </source>
</reference>
<organism evidence="3 4">
    <name type="scientific">Rhipicephalus sanguineus</name>
    <name type="common">Brown dog tick</name>
    <name type="synonym">Ixodes sanguineus</name>
    <dbReference type="NCBI Taxonomy" id="34632"/>
    <lineage>
        <taxon>Eukaryota</taxon>
        <taxon>Metazoa</taxon>
        <taxon>Ecdysozoa</taxon>
        <taxon>Arthropoda</taxon>
        <taxon>Chelicerata</taxon>
        <taxon>Arachnida</taxon>
        <taxon>Acari</taxon>
        <taxon>Parasitiformes</taxon>
        <taxon>Ixodida</taxon>
        <taxon>Ixodoidea</taxon>
        <taxon>Ixodidae</taxon>
        <taxon>Rhipicephalinae</taxon>
        <taxon>Rhipicephalus</taxon>
        <taxon>Rhipicephalus</taxon>
    </lineage>
</organism>
<name>A0A9D4TC58_RHISA</name>
<reference evidence="3" key="2">
    <citation type="submission" date="2021-09" db="EMBL/GenBank/DDBJ databases">
        <authorList>
            <person name="Jia N."/>
            <person name="Wang J."/>
            <person name="Shi W."/>
            <person name="Du L."/>
            <person name="Sun Y."/>
            <person name="Zhan W."/>
            <person name="Jiang J."/>
            <person name="Wang Q."/>
            <person name="Zhang B."/>
            <person name="Ji P."/>
            <person name="Sakyi L.B."/>
            <person name="Cui X."/>
            <person name="Yuan T."/>
            <person name="Jiang B."/>
            <person name="Yang W."/>
            <person name="Lam T.T.-Y."/>
            <person name="Chang Q."/>
            <person name="Ding S."/>
            <person name="Wang X."/>
            <person name="Zhu J."/>
            <person name="Ruan X."/>
            <person name="Zhao L."/>
            <person name="Wei J."/>
            <person name="Que T."/>
            <person name="Du C."/>
            <person name="Cheng J."/>
            <person name="Dai P."/>
            <person name="Han X."/>
            <person name="Huang E."/>
            <person name="Gao Y."/>
            <person name="Liu J."/>
            <person name="Shao H."/>
            <person name="Ye R."/>
            <person name="Li L."/>
            <person name="Wei W."/>
            <person name="Wang X."/>
            <person name="Wang C."/>
            <person name="Huo Q."/>
            <person name="Li W."/>
            <person name="Guo W."/>
            <person name="Chen H."/>
            <person name="Chen S."/>
            <person name="Zhou L."/>
            <person name="Zhou L."/>
            <person name="Ni X."/>
            <person name="Tian J."/>
            <person name="Zhou Y."/>
            <person name="Sheng Y."/>
            <person name="Liu T."/>
            <person name="Pan Y."/>
            <person name="Xia L."/>
            <person name="Li J."/>
            <person name="Zhao F."/>
            <person name="Cao W."/>
        </authorList>
    </citation>
    <scope>NUCLEOTIDE SEQUENCE</scope>
    <source>
        <strain evidence="3">Rsan-2018</strain>
        <tissue evidence="3">Larvae</tissue>
    </source>
</reference>